<keyword evidence="3" id="KW-0833">Ubl conjugation pathway</keyword>
<dbReference type="PANTHER" id="PTHR45647">
    <property type="entry name" value="OS02G0152300 PROTEIN"/>
    <property type="match status" value="1"/>
</dbReference>
<dbReference type="EMBL" id="JAVXUP010003002">
    <property type="protein sequence ID" value="KAK3000451.1"/>
    <property type="molecule type" value="Genomic_DNA"/>
</dbReference>
<proteinExistence type="predicted"/>
<evidence type="ECO:0000313" key="6">
    <source>
        <dbReference type="Proteomes" id="UP001188597"/>
    </source>
</evidence>
<dbReference type="EC" id="2.3.2.27" evidence="2"/>
<dbReference type="PANTHER" id="PTHR45647:SF132">
    <property type="entry name" value="KINASE WITH ADENINE NUCLEOTIDE ALPHA HYDROLASES-LIKE DOMAIN-CONTAINING PROTEIN"/>
    <property type="match status" value="1"/>
</dbReference>
<dbReference type="AlphaFoldDB" id="A0AA89AFR8"/>
<evidence type="ECO:0000256" key="1">
    <source>
        <dbReference type="ARBA" id="ARBA00000900"/>
    </source>
</evidence>
<comment type="caution">
    <text evidence="5">The sequence shown here is derived from an EMBL/GenBank/DDBJ whole genome shotgun (WGS) entry which is preliminary data.</text>
</comment>
<sequence>MGLTHHVEKAIEGGSFAEILDQTLPDWPVEEALSFAKMALKFAELRRKDRPDLERLGALAEKNMLHSILYSAGPSPTNSKVSMSEENLSYTMTAPSDYSSRSRSSAGTDRSLIKYG</sequence>
<dbReference type="GO" id="GO:0061630">
    <property type="term" value="F:ubiquitin protein ligase activity"/>
    <property type="evidence" value="ECO:0007669"/>
    <property type="project" value="UniProtKB-EC"/>
</dbReference>
<dbReference type="Proteomes" id="UP001188597">
    <property type="component" value="Unassembled WGS sequence"/>
</dbReference>
<comment type="catalytic activity">
    <reaction evidence="1">
        <text>S-ubiquitinyl-[E2 ubiquitin-conjugating enzyme]-L-cysteine + [acceptor protein]-L-lysine = [E2 ubiquitin-conjugating enzyme]-L-cysteine + N(6)-ubiquitinyl-[acceptor protein]-L-lysine.</text>
        <dbReference type="EC" id="2.3.2.27"/>
    </reaction>
</comment>
<name>A0AA89AFR8_9ASTE</name>
<dbReference type="InterPro" id="IPR051348">
    <property type="entry name" value="U-box_ubiquitin_ligases"/>
</dbReference>
<evidence type="ECO:0000256" key="2">
    <source>
        <dbReference type="ARBA" id="ARBA00012483"/>
    </source>
</evidence>
<evidence type="ECO:0000313" key="5">
    <source>
        <dbReference type="EMBL" id="KAK3000451.1"/>
    </source>
</evidence>
<feature type="region of interest" description="Disordered" evidence="4">
    <location>
        <begin position="74"/>
        <end position="116"/>
    </location>
</feature>
<accession>A0AA89AFR8</accession>
<feature type="compositionally biased region" description="Polar residues" evidence="4">
    <location>
        <begin position="74"/>
        <end position="98"/>
    </location>
</feature>
<protein>
    <recommendedName>
        <fullName evidence="2">RING-type E3 ubiquitin transferase</fullName>
        <ecNumber evidence="2">2.3.2.27</ecNumber>
    </recommendedName>
</protein>
<gene>
    <name evidence="5" type="ORF">RJ639_021122</name>
</gene>
<organism evidence="5 6">
    <name type="scientific">Escallonia herrerae</name>
    <dbReference type="NCBI Taxonomy" id="1293975"/>
    <lineage>
        <taxon>Eukaryota</taxon>
        <taxon>Viridiplantae</taxon>
        <taxon>Streptophyta</taxon>
        <taxon>Embryophyta</taxon>
        <taxon>Tracheophyta</taxon>
        <taxon>Spermatophyta</taxon>
        <taxon>Magnoliopsida</taxon>
        <taxon>eudicotyledons</taxon>
        <taxon>Gunneridae</taxon>
        <taxon>Pentapetalae</taxon>
        <taxon>asterids</taxon>
        <taxon>campanulids</taxon>
        <taxon>Escalloniales</taxon>
        <taxon>Escalloniaceae</taxon>
        <taxon>Escallonia</taxon>
    </lineage>
</organism>
<reference evidence="5" key="1">
    <citation type="submission" date="2022-12" db="EMBL/GenBank/DDBJ databases">
        <title>Draft genome assemblies for two species of Escallonia (Escalloniales).</title>
        <authorList>
            <person name="Chanderbali A."/>
            <person name="Dervinis C."/>
            <person name="Anghel I."/>
            <person name="Soltis D."/>
            <person name="Soltis P."/>
            <person name="Zapata F."/>
        </authorList>
    </citation>
    <scope>NUCLEOTIDE SEQUENCE</scope>
    <source>
        <strain evidence="5">UCBG64.0493</strain>
        <tissue evidence="5">Leaf</tissue>
    </source>
</reference>
<evidence type="ECO:0000256" key="4">
    <source>
        <dbReference type="SAM" id="MobiDB-lite"/>
    </source>
</evidence>
<keyword evidence="6" id="KW-1185">Reference proteome</keyword>
<evidence type="ECO:0000256" key="3">
    <source>
        <dbReference type="ARBA" id="ARBA00022786"/>
    </source>
</evidence>